<dbReference type="Gene3D" id="3.40.630.10">
    <property type="entry name" value="Zn peptidases"/>
    <property type="match status" value="1"/>
</dbReference>
<organism evidence="2 3">
    <name type="scientific">candidate division WOR-1 bacterium RIFOXYB2_FULL_36_35</name>
    <dbReference type="NCBI Taxonomy" id="1802578"/>
    <lineage>
        <taxon>Bacteria</taxon>
        <taxon>Bacillati</taxon>
        <taxon>Saganbacteria</taxon>
    </lineage>
</organism>
<dbReference type="GO" id="GO:0006508">
    <property type="term" value="P:proteolysis"/>
    <property type="evidence" value="ECO:0007669"/>
    <property type="project" value="InterPro"/>
</dbReference>
<evidence type="ECO:0000259" key="1">
    <source>
        <dbReference type="Pfam" id="PF04389"/>
    </source>
</evidence>
<dbReference type="PANTHER" id="PTHR12147:SF26">
    <property type="entry name" value="PEPTIDASE M28 DOMAIN-CONTAINING PROTEIN"/>
    <property type="match status" value="1"/>
</dbReference>
<evidence type="ECO:0000313" key="3">
    <source>
        <dbReference type="Proteomes" id="UP000177905"/>
    </source>
</evidence>
<comment type="caution">
    <text evidence="2">The sequence shown here is derived from an EMBL/GenBank/DDBJ whole genome shotgun (WGS) entry which is preliminary data.</text>
</comment>
<proteinExistence type="predicted"/>
<dbReference type="SUPFAM" id="SSF53187">
    <property type="entry name" value="Zn-dependent exopeptidases"/>
    <property type="match status" value="1"/>
</dbReference>
<accession>A0A1F4S6P1</accession>
<dbReference type="PANTHER" id="PTHR12147">
    <property type="entry name" value="METALLOPEPTIDASE M28 FAMILY MEMBER"/>
    <property type="match status" value="1"/>
</dbReference>
<dbReference type="Pfam" id="PF04389">
    <property type="entry name" value="Peptidase_M28"/>
    <property type="match status" value="1"/>
</dbReference>
<name>A0A1F4S6P1_UNCSA</name>
<evidence type="ECO:0000313" key="2">
    <source>
        <dbReference type="EMBL" id="OGC16069.1"/>
    </source>
</evidence>
<feature type="domain" description="Peptidase M28" evidence="1">
    <location>
        <begin position="144"/>
        <end position="342"/>
    </location>
</feature>
<dbReference type="AlphaFoldDB" id="A0A1F4S6P1"/>
<dbReference type="EMBL" id="MEUA01000014">
    <property type="protein sequence ID" value="OGC16069.1"/>
    <property type="molecule type" value="Genomic_DNA"/>
</dbReference>
<dbReference type="InterPro" id="IPR045175">
    <property type="entry name" value="M28_fam"/>
</dbReference>
<protein>
    <recommendedName>
        <fullName evidence="1">Peptidase M28 domain-containing protein</fullName>
    </recommendedName>
</protein>
<dbReference type="InterPro" id="IPR007484">
    <property type="entry name" value="Peptidase_M28"/>
</dbReference>
<sequence>MLIKMDNSIPAPLPFATVFLVPLGATKILEEEEGVSPENLRHHIEALSAIGERSAYASNMDGIKKAKDYITQKLTDYGYSFYAQNFVVERRLPDGIKNNFSITSACRQGEASDKIKIEIQGKPIIIFDRIFCLPASPKGKEVSNIIVRIPGRSSSKKIILGAHYDSKGHGANDNASGVAVLLEVVRLFSKSKPEFTLEIVFFVGEELGNLGSKYYLGQMSTEEKLKIGGVIIVDMVGNNKSDEEGAPLENLDIMYSKEAAKLAKDIEKAITKDGIIETRLSFISGEASDDDEFREEGIPTILFSEDTPDELRHQNDCFNRPCDTPDKIDYVFLQQATEVIASSVDFLTGIKK</sequence>
<gene>
    <name evidence="2" type="ORF">A2290_00065</name>
</gene>
<dbReference type="Proteomes" id="UP000177905">
    <property type="component" value="Unassembled WGS sequence"/>
</dbReference>
<reference evidence="2 3" key="1">
    <citation type="journal article" date="2016" name="Nat. Commun.">
        <title>Thousands of microbial genomes shed light on interconnected biogeochemical processes in an aquifer system.</title>
        <authorList>
            <person name="Anantharaman K."/>
            <person name="Brown C.T."/>
            <person name="Hug L.A."/>
            <person name="Sharon I."/>
            <person name="Castelle C.J."/>
            <person name="Probst A.J."/>
            <person name="Thomas B.C."/>
            <person name="Singh A."/>
            <person name="Wilkins M.J."/>
            <person name="Karaoz U."/>
            <person name="Brodie E.L."/>
            <person name="Williams K.H."/>
            <person name="Hubbard S.S."/>
            <person name="Banfield J.F."/>
        </authorList>
    </citation>
    <scope>NUCLEOTIDE SEQUENCE [LARGE SCALE GENOMIC DNA]</scope>
</reference>
<dbReference type="GO" id="GO:0008235">
    <property type="term" value="F:metalloexopeptidase activity"/>
    <property type="evidence" value="ECO:0007669"/>
    <property type="project" value="InterPro"/>
</dbReference>